<dbReference type="InterPro" id="IPR020084">
    <property type="entry name" value="NUDIX_hydrolase_CS"/>
</dbReference>
<dbReference type="OrthoDB" id="235784at2"/>
<dbReference type="SUPFAM" id="SSF56281">
    <property type="entry name" value="Metallo-hydrolase/oxidoreductase"/>
    <property type="match status" value="1"/>
</dbReference>
<dbReference type="PROSITE" id="PS51462">
    <property type="entry name" value="NUDIX"/>
    <property type="match status" value="1"/>
</dbReference>
<dbReference type="AlphaFoldDB" id="A0A1C7DNW3"/>
<organism evidence="3 4">
    <name type="scientific">Planococcus halocryophilus</name>
    <dbReference type="NCBI Taxonomy" id="1215089"/>
    <lineage>
        <taxon>Bacteria</taxon>
        <taxon>Bacillati</taxon>
        <taxon>Bacillota</taxon>
        <taxon>Bacilli</taxon>
        <taxon>Bacillales</taxon>
        <taxon>Caryophanaceae</taxon>
        <taxon>Planococcus</taxon>
    </lineage>
</organism>
<sequence length="420" mass="48408">MLNVYEHEQVVCIEGILEETRSKVFFFLVDGMLIDTGAEKMQDELADVLSKLSFDQVVLTHHHEDHTGNAAWIQQNYQVPFFIHPIGQKITEKDGVYPTYRKLTWGNRDAFRTQTLSDCINSRTFEWQVIYTPGHADDHVALYHSESGRLFTGDLFVSPKTRVVMKNESISHIKTSLRKLLALPFESVFCSHAGYLENGRALLEDKLNYLESLQEKIIQLYKDGLAPNDINRQLFPKTYPIVQFSNGEWDSLHIVTSTIADYEEKKSRHLRPRANTLGILRKGQSVLLEQQFARHSAGKGPFYRPIGGTIELGEPSTKTLIREFKEEIGTDINIVRYVDVIENIYTLKYQVFHEISLVYEVEFEQQALYEQDTFDVFEDGKMTKAKWVLLEELNQSETVLYPNGLLELLKKLPNPVANKL</sequence>
<dbReference type="Pfam" id="PF00753">
    <property type="entry name" value="Lactamase_B"/>
    <property type="match status" value="1"/>
</dbReference>
<reference evidence="4" key="1">
    <citation type="submission" date="2016-07" db="EMBL/GenBank/DDBJ databases">
        <authorList>
            <person name="See-Too W.S."/>
        </authorList>
    </citation>
    <scope>NUCLEOTIDE SEQUENCE [LARGE SCALE GENOMIC DNA]</scope>
    <source>
        <strain evidence="4">DSM 24743</strain>
    </source>
</reference>
<evidence type="ECO:0000259" key="2">
    <source>
        <dbReference type="PROSITE" id="PS51462"/>
    </source>
</evidence>
<dbReference type="Pfam" id="PF00293">
    <property type="entry name" value="NUDIX"/>
    <property type="match status" value="1"/>
</dbReference>
<evidence type="ECO:0000313" key="4">
    <source>
        <dbReference type="Proteomes" id="UP000092687"/>
    </source>
</evidence>
<gene>
    <name evidence="3" type="ORF">BBI08_04300</name>
</gene>
<dbReference type="STRING" id="1215089.BBI08_04300"/>
<accession>A0A1C7DNW3</accession>
<dbReference type="SMART" id="SM00849">
    <property type="entry name" value="Lactamase_B"/>
    <property type="match status" value="1"/>
</dbReference>
<evidence type="ECO:0000256" key="1">
    <source>
        <dbReference type="ARBA" id="ARBA00022801"/>
    </source>
</evidence>
<dbReference type="InterPro" id="IPR001279">
    <property type="entry name" value="Metallo-B-lactamas"/>
</dbReference>
<dbReference type="KEGG" id="phc:BBI08_04300"/>
<keyword evidence="1" id="KW-0378">Hydrolase</keyword>
<proteinExistence type="predicted"/>
<dbReference type="InterPro" id="IPR015797">
    <property type="entry name" value="NUDIX_hydrolase-like_dom_sf"/>
</dbReference>
<dbReference type="RefSeq" id="WP_065527981.1">
    <property type="nucleotide sequence ID" value="NZ_CP016537.2"/>
</dbReference>
<dbReference type="PROSITE" id="PS00893">
    <property type="entry name" value="NUDIX_BOX"/>
    <property type="match status" value="1"/>
</dbReference>
<reference evidence="4" key="2">
    <citation type="submission" date="2016-10" db="EMBL/GenBank/DDBJ databases">
        <authorList>
            <person name="See-Too W.S."/>
        </authorList>
    </citation>
    <scope>NUCLEOTIDE SEQUENCE [LARGE SCALE GENOMIC DNA]</scope>
    <source>
        <strain evidence="4">DSM 24743</strain>
    </source>
</reference>
<dbReference type="InterPro" id="IPR036866">
    <property type="entry name" value="RibonucZ/Hydroxyglut_hydro"/>
</dbReference>
<keyword evidence="4" id="KW-1185">Reference proteome</keyword>
<dbReference type="Proteomes" id="UP000092687">
    <property type="component" value="Chromosome"/>
</dbReference>
<dbReference type="PANTHER" id="PTHR23131">
    <property type="entry name" value="ENDORIBONUCLEASE LACTB2"/>
    <property type="match status" value="1"/>
</dbReference>
<dbReference type="InterPro" id="IPR000086">
    <property type="entry name" value="NUDIX_hydrolase_dom"/>
</dbReference>
<dbReference type="Gene3D" id="3.90.79.10">
    <property type="entry name" value="Nucleoside Triphosphate Pyrophosphohydrolase"/>
    <property type="match status" value="1"/>
</dbReference>
<dbReference type="PANTHER" id="PTHR23131:SF0">
    <property type="entry name" value="ENDORIBONUCLEASE LACTB2"/>
    <property type="match status" value="1"/>
</dbReference>
<name>A0A1C7DNW3_9BACL</name>
<dbReference type="GO" id="GO:0044550">
    <property type="term" value="P:secondary metabolite biosynthetic process"/>
    <property type="evidence" value="ECO:0007669"/>
    <property type="project" value="TreeGrafter"/>
</dbReference>
<dbReference type="SUPFAM" id="SSF55811">
    <property type="entry name" value="Nudix"/>
    <property type="match status" value="1"/>
</dbReference>
<dbReference type="EMBL" id="CP016537">
    <property type="protein sequence ID" value="ANU13107.1"/>
    <property type="molecule type" value="Genomic_DNA"/>
</dbReference>
<feature type="domain" description="Nudix hydrolase" evidence="2">
    <location>
        <begin position="270"/>
        <end position="411"/>
    </location>
</feature>
<dbReference type="Gene3D" id="3.60.15.10">
    <property type="entry name" value="Ribonuclease Z/Hydroxyacylglutathione hydrolase-like"/>
    <property type="match status" value="1"/>
</dbReference>
<dbReference type="CDD" id="cd04688">
    <property type="entry name" value="NUDIX_Hydrolase"/>
    <property type="match status" value="1"/>
</dbReference>
<dbReference type="GO" id="GO:0016787">
    <property type="term" value="F:hydrolase activity"/>
    <property type="evidence" value="ECO:0007669"/>
    <property type="project" value="UniProtKB-KW"/>
</dbReference>
<evidence type="ECO:0000313" key="3">
    <source>
        <dbReference type="EMBL" id="ANU13107.1"/>
    </source>
</evidence>
<protein>
    <recommendedName>
        <fullName evidence="2">Nudix hydrolase domain-containing protein</fullName>
    </recommendedName>
</protein>
<dbReference type="InterPro" id="IPR050662">
    <property type="entry name" value="Sec-metab_biosynth-thioest"/>
</dbReference>